<name>A0A284S5J1_ARMOS</name>
<accession>A0A284S5J1</accession>
<dbReference type="AlphaFoldDB" id="A0A284S5J1"/>
<evidence type="ECO:0008006" key="3">
    <source>
        <dbReference type="Google" id="ProtNLM"/>
    </source>
</evidence>
<evidence type="ECO:0000313" key="2">
    <source>
        <dbReference type="Proteomes" id="UP000219338"/>
    </source>
</evidence>
<reference evidence="2" key="1">
    <citation type="journal article" date="2017" name="Nat. Ecol. Evol.">
        <title>Genome expansion and lineage-specific genetic innovations in the forest pathogenic fungi Armillaria.</title>
        <authorList>
            <person name="Sipos G."/>
            <person name="Prasanna A.N."/>
            <person name="Walter M.C."/>
            <person name="O'Connor E."/>
            <person name="Balint B."/>
            <person name="Krizsan K."/>
            <person name="Kiss B."/>
            <person name="Hess J."/>
            <person name="Varga T."/>
            <person name="Slot J."/>
            <person name="Riley R."/>
            <person name="Boka B."/>
            <person name="Rigling D."/>
            <person name="Barry K."/>
            <person name="Lee J."/>
            <person name="Mihaltcheva S."/>
            <person name="LaButti K."/>
            <person name="Lipzen A."/>
            <person name="Waldron R."/>
            <person name="Moloney N.M."/>
            <person name="Sperisen C."/>
            <person name="Kredics L."/>
            <person name="Vagvoelgyi C."/>
            <person name="Patrignani A."/>
            <person name="Fitzpatrick D."/>
            <person name="Nagy I."/>
            <person name="Doyle S."/>
            <person name="Anderson J.B."/>
            <person name="Grigoriev I.V."/>
            <person name="Gueldener U."/>
            <person name="Muensterkoetter M."/>
            <person name="Nagy L.G."/>
        </authorList>
    </citation>
    <scope>NUCLEOTIDE SEQUENCE [LARGE SCALE GENOMIC DNA]</scope>
    <source>
        <strain evidence="2">C18/9</strain>
    </source>
</reference>
<dbReference type="Proteomes" id="UP000219338">
    <property type="component" value="Unassembled WGS sequence"/>
</dbReference>
<organism evidence="1 2">
    <name type="scientific">Armillaria ostoyae</name>
    <name type="common">Armillaria root rot fungus</name>
    <dbReference type="NCBI Taxonomy" id="47428"/>
    <lineage>
        <taxon>Eukaryota</taxon>
        <taxon>Fungi</taxon>
        <taxon>Dikarya</taxon>
        <taxon>Basidiomycota</taxon>
        <taxon>Agaricomycotina</taxon>
        <taxon>Agaricomycetes</taxon>
        <taxon>Agaricomycetidae</taxon>
        <taxon>Agaricales</taxon>
        <taxon>Marasmiineae</taxon>
        <taxon>Physalacriaceae</taxon>
        <taxon>Armillaria</taxon>
    </lineage>
</organism>
<proteinExistence type="predicted"/>
<keyword evidence="2" id="KW-1185">Reference proteome</keyword>
<protein>
    <recommendedName>
        <fullName evidence="3">Retrotransposon gag domain-containing protein</fullName>
    </recommendedName>
</protein>
<dbReference type="EMBL" id="FUEG01000034">
    <property type="protein sequence ID" value="SJL16263.1"/>
    <property type="molecule type" value="Genomic_DNA"/>
</dbReference>
<evidence type="ECO:0000313" key="1">
    <source>
        <dbReference type="EMBL" id="SJL16263.1"/>
    </source>
</evidence>
<dbReference type="OrthoDB" id="2645941at2759"/>
<sequence>MLSQQFHDPASKEIHEKRMFDLWMGKGPALSYFQELEMEAKKANRRGDDQARGLMVKAVRLGVPNSYTNAIASLEQHIPITYNDWKRRVCVMYEE</sequence>
<gene>
    <name evidence="1" type="ORF">ARMOST_19783</name>
</gene>